<proteinExistence type="predicted"/>
<dbReference type="RefSeq" id="WP_101647275.1">
    <property type="nucleotide sequence ID" value="NZ_PGVE01000035.1"/>
</dbReference>
<evidence type="ECO:0000256" key="1">
    <source>
        <dbReference type="SAM" id="MobiDB-lite"/>
    </source>
</evidence>
<dbReference type="Gene3D" id="3.90.70.10">
    <property type="entry name" value="Cysteine proteinases"/>
    <property type="match status" value="1"/>
</dbReference>
<dbReference type="EMBL" id="PGVE01000035">
    <property type="protein sequence ID" value="PLS06380.1"/>
    <property type="molecule type" value="Genomic_DNA"/>
</dbReference>
<dbReference type="CDD" id="cd02549">
    <property type="entry name" value="Peptidase_C39A"/>
    <property type="match status" value="1"/>
</dbReference>
<dbReference type="AlphaFoldDB" id="A0A2N5HLH0"/>
<accession>A0A2N5HLH0</accession>
<dbReference type="Pfam" id="PF13529">
    <property type="entry name" value="Peptidase_C39_2"/>
    <property type="match status" value="1"/>
</dbReference>
<dbReference type="PROSITE" id="PS51257">
    <property type="entry name" value="PROKAR_LIPOPROTEIN"/>
    <property type="match status" value="1"/>
</dbReference>
<dbReference type="InterPro" id="IPR039564">
    <property type="entry name" value="Peptidase_C39-like"/>
</dbReference>
<comment type="caution">
    <text evidence="4">The sequence shown here is derived from an EMBL/GenBank/DDBJ whole genome shotgun (WGS) entry which is preliminary data.</text>
</comment>
<feature type="domain" description="Peptidase C39-like" evidence="3">
    <location>
        <begin position="91"/>
        <end position="255"/>
    </location>
</feature>
<gene>
    <name evidence="4" type="ORF">CVD27_07485</name>
</gene>
<dbReference type="Proteomes" id="UP000234950">
    <property type="component" value="Unassembled WGS sequence"/>
</dbReference>
<dbReference type="PIRSF" id="PIRSF032442">
    <property type="entry name" value="UCP032442"/>
    <property type="match status" value="1"/>
</dbReference>
<feature type="compositionally biased region" description="Low complexity" evidence="1">
    <location>
        <begin position="33"/>
        <end position="45"/>
    </location>
</feature>
<evidence type="ECO:0000256" key="2">
    <source>
        <dbReference type="SAM" id="SignalP"/>
    </source>
</evidence>
<dbReference type="OrthoDB" id="1164310at2"/>
<evidence type="ECO:0000313" key="5">
    <source>
        <dbReference type="Proteomes" id="UP000234950"/>
    </source>
</evidence>
<dbReference type="PANTHER" id="PTHR37806:SF1">
    <property type="entry name" value="PEPTIDASE C39-LIKE DOMAIN-CONTAINING PROTEIN"/>
    <property type="match status" value="1"/>
</dbReference>
<keyword evidence="2" id="KW-0732">Signal</keyword>
<feature type="chain" id="PRO_5014995507" evidence="2">
    <location>
        <begin position="20"/>
        <end position="284"/>
    </location>
</feature>
<organism evidence="4 5">
    <name type="scientific">Neobacillus cucumis</name>
    <dbReference type="NCBI Taxonomy" id="1740721"/>
    <lineage>
        <taxon>Bacteria</taxon>
        <taxon>Bacillati</taxon>
        <taxon>Bacillota</taxon>
        <taxon>Bacilli</taxon>
        <taxon>Bacillales</taxon>
        <taxon>Bacillaceae</taxon>
        <taxon>Neobacillus</taxon>
    </lineage>
</organism>
<protein>
    <submittedName>
        <fullName evidence="4">Peptidase C39</fullName>
    </submittedName>
</protein>
<feature type="region of interest" description="Disordered" evidence="1">
    <location>
        <begin position="26"/>
        <end position="51"/>
    </location>
</feature>
<keyword evidence="5" id="KW-1185">Reference proteome</keyword>
<sequence length="284" mass="31737">MKTLCLLASILTMIGCSHSNEVSNKDVTKEHTTTNSTTVVKNNSNQAAAPKQINSQSYSINDLKAQVNNVEGQKTAERSASTIPRKQSTLLNVVLIKQNPELRYGCEVTSLAMVLNYAGVKTNKMDLYRRIQKDPDPLIKSARGDILRWGNPADGFVGDMTGRRAGYAVFDRPMIALINQKLPGRAVNLTNQPFDKVLAHVSAGYPVVVWTTGDYRLPDRWEGWYHGSQFIKTPLDLHAVVLVGYDTNNVYLNDPLSGRKQVRVNKQQFIRSWKALQSRAVSYK</sequence>
<reference evidence="4 5" key="1">
    <citation type="submission" date="2017-11" db="EMBL/GenBank/DDBJ databases">
        <title>Comparitive Functional Genomics of Dry Heat Resistant strains isolated from the Viking Spacecraft.</title>
        <authorList>
            <person name="Seuylemezian A."/>
            <person name="Cooper K."/>
            <person name="Vaishampayan P."/>
        </authorList>
    </citation>
    <scope>NUCLEOTIDE SEQUENCE [LARGE SCALE GENOMIC DNA]</scope>
    <source>
        <strain evidence="4 5">V32-6</strain>
    </source>
</reference>
<dbReference type="InterPro" id="IPR016997">
    <property type="entry name" value="UCP032442"/>
</dbReference>
<name>A0A2N5HLH0_9BACI</name>
<evidence type="ECO:0000259" key="3">
    <source>
        <dbReference type="Pfam" id="PF13529"/>
    </source>
</evidence>
<dbReference type="InterPro" id="IPR039563">
    <property type="entry name" value="Peptidase_C39_single_dom"/>
</dbReference>
<feature type="signal peptide" evidence="2">
    <location>
        <begin position="1"/>
        <end position="19"/>
    </location>
</feature>
<dbReference type="PANTHER" id="PTHR37806">
    <property type="entry name" value="LMO0724 PROTEIN"/>
    <property type="match status" value="1"/>
</dbReference>
<evidence type="ECO:0000313" key="4">
    <source>
        <dbReference type="EMBL" id="PLS06380.1"/>
    </source>
</evidence>